<dbReference type="AlphaFoldDB" id="A0A0E9SF37"/>
<reference evidence="1" key="2">
    <citation type="journal article" date="2015" name="Fish Shellfish Immunol.">
        <title>Early steps in the European eel (Anguilla anguilla)-Vibrio vulnificus interaction in the gills: Role of the RtxA13 toxin.</title>
        <authorList>
            <person name="Callol A."/>
            <person name="Pajuelo D."/>
            <person name="Ebbesson L."/>
            <person name="Teles M."/>
            <person name="MacKenzie S."/>
            <person name="Amaro C."/>
        </authorList>
    </citation>
    <scope>NUCLEOTIDE SEQUENCE</scope>
</reference>
<proteinExistence type="predicted"/>
<protein>
    <submittedName>
        <fullName evidence="1">Uncharacterized protein</fullName>
    </submittedName>
</protein>
<name>A0A0E9SF37_ANGAN</name>
<accession>A0A0E9SF37</accession>
<evidence type="ECO:0000313" key="1">
    <source>
        <dbReference type="EMBL" id="JAH39852.1"/>
    </source>
</evidence>
<reference evidence="1" key="1">
    <citation type="submission" date="2014-11" db="EMBL/GenBank/DDBJ databases">
        <authorList>
            <person name="Amaro Gonzalez C."/>
        </authorList>
    </citation>
    <scope>NUCLEOTIDE SEQUENCE</scope>
</reference>
<organism evidence="1">
    <name type="scientific">Anguilla anguilla</name>
    <name type="common">European freshwater eel</name>
    <name type="synonym">Muraena anguilla</name>
    <dbReference type="NCBI Taxonomy" id="7936"/>
    <lineage>
        <taxon>Eukaryota</taxon>
        <taxon>Metazoa</taxon>
        <taxon>Chordata</taxon>
        <taxon>Craniata</taxon>
        <taxon>Vertebrata</taxon>
        <taxon>Euteleostomi</taxon>
        <taxon>Actinopterygii</taxon>
        <taxon>Neopterygii</taxon>
        <taxon>Teleostei</taxon>
        <taxon>Anguilliformes</taxon>
        <taxon>Anguillidae</taxon>
        <taxon>Anguilla</taxon>
    </lineage>
</organism>
<sequence length="32" mass="3421">MEGSVIQLGTVCLTEVTYPPPRHFEGRFGAGA</sequence>
<dbReference type="EMBL" id="GBXM01068725">
    <property type="protein sequence ID" value="JAH39852.1"/>
    <property type="molecule type" value="Transcribed_RNA"/>
</dbReference>